<dbReference type="SUPFAM" id="SSF53244">
    <property type="entry name" value="MurD-like peptide ligases, peptide-binding domain"/>
    <property type="match status" value="1"/>
</dbReference>
<dbReference type="InterPro" id="IPR000713">
    <property type="entry name" value="Mur_ligase_N"/>
</dbReference>
<evidence type="ECO:0000256" key="1">
    <source>
        <dbReference type="ARBA" id="ARBA00004752"/>
    </source>
</evidence>
<evidence type="ECO:0000256" key="4">
    <source>
        <dbReference type="ARBA" id="ARBA00022960"/>
    </source>
</evidence>
<dbReference type="InterPro" id="IPR036615">
    <property type="entry name" value="Mur_ligase_C_dom_sf"/>
</dbReference>
<dbReference type="Pfam" id="PF04892">
    <property type="entry name" value="VanZ"/>
    <property type="match status" value="1"/>
</dbReference>
<feature type="domain" description="VanZ-like" evidence="13">
    <location>
        <begin position="29"/>
        <end position="190"/>
    </location>
</feature>
<keyword evidence="6 8" id="KW-0131">Cell cycle</keyword>
<keyword evidence="8" id="KW-0963">Cytoplasm</keyword>
<reference evidence="15" key="1">
    <citation type="journal article" date="2021" name="PeerJ">
        <title>Extensive microbial diversity within the chicken gut microbiome revealed by metagenomics and culture.</title>
        <authorList>
            <person name="Gilroy R."/>
            <person name="Ravi A."/>
            <person name="Getino M."/>
            <person name="Pursley I."/>
            <person name="Horton D.L."/>
            <person name="Alikhan N.F."/>
            <person name="Baker D."/>
            <person name="Gharbi K."/>
            <person name="Hall N."/>
            <person name="Watson M."/>
            <person name="Adriaenssens E.M."/>
            <person name="Foster-Nyarko E."/>
            <person name="Jarju S."/>
            <person name="Secka A."/>
            <person name="Antonio M."/>
            <person name="Oren A."/>
            <person name="Chaudhuri R.R."/>
            <person name="La Ragione R."/>
            <person name="Hildebrand F."/>
            <person name="Pallen M.J."/>
        </authorList>
    </citation>
    <scope>NUCLEOTIDE SEQUENCE</scope>
    <source>
        <strain evidence="15">CHK179-28034</strain>
    </source>
</reference>
<comment type="similarity">
    <text evidence="2 8">Belongs to the MurCDEF family. MurE subfamily.</text>
</comment>
<evidence type="ECO:0000256" key="3">
    <source>
        <dbReference type="ARBA" id="ARBA00022618"/>
    </source>
</evidence>
<dbReference type="SUPFAM" id="SSF63418">
    <property type="entry name" value="MurE/MurF N-terminal domain"/>
    <property type="match status" value="1"/>
</dbReference>
<feature type="binding site" evidence="8">
    <location>
        <position position="370"/>
    </location>
    <ligand>
        <name>UDP-N-acetyl-alpha-D-muramoyl-L-alanyl-D-glutamate</name>
        <dbReference type="ChEBI" id="CHEBI:83900"/>
    </ligand>
</feature>
<name>A0A9D2ENX0_9FIRM</name>
<dbReference type="InterPro" id="IPR005761">
    <property type="entry name" value="UDP-N-AcMur-Glu-dNH2Pim_ligase"/>
</dbReference>
<evidence type="ECO:0000259" key="13">
    <source>
        <dbReference type="Pfam" id="PF04892"/>
    </source>
</evidence>
<comment type="cofactor">
    <cofactor evidence="8">
        <name>Mg(2+)</name>
        <dbReference type="ChEBI" id="CHEBI:18420"/>
    </cofactor>
</comment>
<gene>
    <name evidence="8" type="primary">murE</name>
    <name evidence="15" type="ORF">H9968_13335</name>
</gene>
<keyword evidence="10" id="KW-0472">Membrane</keyword>
<feature type="domain" description="Mur ligase C-terminal" evidence="12">
    <location>
        <begin position="550"/>
        <end position="677"/>
    </location>
</feature>
<dbReference type="HAMAP" id="MF_00208">
    <property type="entry name" value="MurE"/>
    <property type="match status" value="1"/>
</dbReference>
<comment type="caution">
    <text evidence="8">Lacks conserved residue(s) required for the propagation of feature annotation.</text>
</comment>
<feature type="transmembrane region" description="Helical" evidence="10">
    <location>
        <begin position="20"/>
        <end position="43"/>
    </location>
</feature>
<feature type="short sequence motif" description="Meso-diaminopimelate recognition motif" evidence="8">
    <location>
        <begin position="623"/>
        <end position="626"/>
    </location>
</feature>
<dbReference type="GO" id="GO:0009252">
    <property type="term" value="P:peptidoglycan biosynthetic process"/>
    <property type="evidence" value="ECO:0007669"/>
    <property type="project" value="UniProtKB-UniRule"/>
</dbReference>
<comment type="pathway">
    <text evidence="1 8 9">Cell wall biogenesis; peptidoglycan biosynthesis.</text>
</comment>
<evidence type="ECO:0000313" key="16">
    <source>
        <dbReference type="Proteomes" id="UP000824049"/>
    </source>
</evidence>
<evidence type="ECO:0000256" key="2">
    <source>
        <dbReference type="ARBA" id="ARBA00005898"/>
    </source>
</evidence>
<dbReference type="NCBIfam" id="NF001126">
    <property type="entry name" value="PRK00139.1-4"/>
    <property type="match status" value="1"/>
</dbReference>
<dbReference type="GO" id="GO:0008765">
    <property type="term" value="F:UDP-N-acetylmuramoylalanyl-D-glutamate-2,6-diaminopimelate ligase activity"/>
    <property type="evidence" value="ECO:0007669"/>
    <property type="project" value="UniProtKB-UniRule"/>
</dbReference>
<dbReference type="PANTHER" id="PTHR23135:SF4">
    <property type="entry name" value="UDP-N-ACETYLMURAMOYL-L-ALANYL-D-GLUTAMATE--2,6-DIAMINOPIMELATE LIGASE MURE HOMOLOG, CHLOROPLASTIC"/>
    <property type="match status" value="1"/>
</dbReference>
<dbReference type="SUPFAM" id="SSF53623">
    <property type="entry name" value="MurD-like peptide ligases, catalytic domain"/>
    <property type="match status" value="1"/>
</dbReference>
<feature type="binding site" evidence="8">
    <location>
        <position position="599"/>
    </location>
    <ligand>
        <name>meso-2,6-diaminopimelate</name>
        <dbReference type="ChEBI" id="CHEBI:57791"/>
    </ligand>
</feature>
<feature type="binding site" evidence="8">
    <location>
        <position position="398"/>
    </location>
    <ligand>
        <name>UDP-N-acetyl-alpha-D-muramoyl-L-alanyl-D-glutamate</name>
        <dbReference type="ChEBI" id="CHEBI:83900"/>
    </ligand>
</feature>
<comment type="catalytic activity">
    <reaction evidence="8">
        <text>UDP-N-acetyl-alpha-D-muramoyl-L-alanyl-D-glutamate + meso-2,6-diaminopimelate + ATP = UDP-N-acetyl-alpha-D-muramoyl-L-alanyl-gamma-D-glutamyl-meso-2,6-diaminopimelate + ADP + phosphate + H(+)</text>
        <dbReference type="Rhea" id="RHEA:23676"/>
        <dbReference type="ChEBI" id="CHEBI:15378"/>
        <dbReference type="ChEBI" id="CHEBI:30616"/>
        <dbReference type="ChEBI" id="CHEBI:43474"/>
        <dbReference type="ChEBI" id="CHEBI:57791"/>
        <dbReference type="ChEBI" id="CHEBI:83900"/>
        <dbReference type="ChEBI" id="CHEBI:83905"/>
        <dbReference type="ChEBI" id="CHEBI:456216"/>
        <dbReference type="EC" id="6.3.2.13"/>
    </reaction>
</comment>
<dbReference type="GO" id="GO:0051301">
    <property type="term" value="P:cell division"/>
    <property type="evidence" value="ECO:0007669"/>
    <property type="project" value="UniProtKB-KW"/>
</dbReference>
<dbReference type="Pfam" id="PF01225">
    <property type="entry name" value="Mur_ligase"/>
    <property type="match status" value="1"/>
</dbReference>
<dbReference type="GO" id="GO:0008360">
    <property type="term" value="P:regulation of cell shape"/>
    <property type="evidence" value="ECO:0007669"/>
    <property type="project" value="UniProtKB-KW"/>
</dbReference>
<evidence type="ECO:0000259" key="14">
    <source>
        <dbReference type="Pfam" id="PF08245"/>
    </source>
</evidence>
<keyword evidence="7 8" id="KW-0961">Cell wall biogenesis/degradation</keyword>
<comment type="caution">
    <text evidence="15">The sequence shown here is derived from an EMBL/GenBank/DDBJ whole genome shotgun (WGS) entry which is preliminary data.</text>
</comment>
<evidence type="ECO:0000256" key="6">
    <source>
        <dbReference type="ARBA" id="ARBA00023306"/>
    </source>
</evidence>
<dbReference type="Gene3D" id="3.40.1190.10">
    <property type="entry name" value="Mur-like, catalytic domain"/>
    <property type="match status" value="1"/>
</dbReference>
<organism evidence="15 16">
    <name type="scientific">Candidatus Anaerobutyricum stercoris</name>
    <dbReference type="NCBI Taxonomy" id="2838457"/>
    <lineage>
        <taxon>Bacteria</taxon>
        <taxon>Bacillati</taxon>
        <taxon>Bacillota</taxon>
        <taxon>Clostridia</taxon>
        <taxon>Lachnospirales</taxon>
        <taxon>Lachnospiraceae</taxon>
        <taxon>Anaerobutyricum</taxon>
    </lineage>
</organism>
<feature type="modified residue" description="N6-carboxylysine" evidence="8">
    <location>
        <position position="440"/>
    </location>
</feature>
<keyword evidence="8" id="KW-0460">Magnesium</keyword>
<dbReference type="GO" id="GO:0005737">
    <property type="term" value="C:cytoplasm"/>
    <property type="evidence" value="ECO:0007669"/>
    <property type="project" value="UniProtKB-SubCell"/>
</dbReference>
<comment type="subcellular location">
    <subcellularLocation>
        <location evidence="8 9">Cytoplasm</location>
    </subcellularLocation>
</comment>
<keyword evidence="8" id="KW-0547">Nucleotide-binding</keyword>
<feature type="transmembrane region" description="Helical" evidence="10">
    <location>
        <begin position="135"/>
        <end position="154"/>
    </location>
</feature>
<keyword evidence="8" id="KW-0067">ATP-binding</keyword>
<keyword evidence="10" id="KW-1133">Transmembrane helix</keyword>
<dbReference type="InterPro" id="IPR035911">
    <property type="entry name" value="MurE/MurF_N"/>
</dbReference>
<dbReference type="Proteomes" id="UP000824049">
    <property type="component" value="Unassembled WGS sequence"/>
</dbReference>
<evidence type="ECO:0000256" key="5">
    <source>
        <dbReference type="ARBA" id="ARBA00022984"/>
    </source>
</evidence>
<dbReference type="NCBIfam" id="NF037970">
    <property type="entry name" value="vanZ_1"/>
    <property type="match status" value="2"/>
</dbReference>
<dbReference type="InterPro" id="IPR036565">
    <property type="entry name" value="Mur-like_cat_sf"/>
</dbReference>
<feature type="binding site" evidence="8">
    <location>
        <begin position="329"/>
        <end position="335"/>
    </location>
    <ligand>
        <name>ATP</name>
        <dbReference type="ChEBI" id="CHEBI:30616"/>
    </ligand>
</feature>
<dbReference type="GO" id="GO:0005524">
    <property type="term" value="F:ATP binding"/>
    <property type="evidence" value="ECO:0007669"/>
    <property type="project" value="UniProtKB-UniRule"/>
</dbReference>
<keyword evidence="5 8" id="KW-0573">Peptidoglycan synthesis</keyword>
<dbReference type="GO" id="GO:0000287">
    <property type="term" value="F:magnesium ion binding"/>
    <property type="evidence" value="ECO:0007669"/>
    <property type="project" value="UniProtKB-UniRule"/>
</dbReference>
<dbReference type="InterPro" id="IPR013221">
    <property type="entry name" value="Mur_ligase_cen"/>
</dbReference>
<dbReference type="Pfam" id="PF08245">
    <property type="entry name" value="Mur_ligase_M"/>
    <property type="match status" value="1"/>
</dbReference>
<feature type="binding site" evidence="8">
    <location>
        <position position="249"/>
    </location>
    <ligand>
        <name>UDP-N-acetyl-alpha-D-muramoyl-L-alanyl-D-glutamate</name>
        <dbReference type="ChEBI" id="CHEBI:83900"/>
    </ligand>
</feature>
<proteinExistence type="inferred from homology"/>
<feature type="domain" description="Mur ligase central" evidence="14">
    <location>
        <begin position="327"/>
        <end position="529"/>
    </location>
</feature>
<feature type="binding site" evidence="8">
    <location>
        <position position="406"/>
    </location>
    <ligand>
        <name>UDP-N-acetyl-alpha-D-muramoyl-L-alanyl-D-glutamate</name>
        <dbReference type="ChEBI" id="CHEBI:83900"/>
    </ligand>
</feature>
<feature type="domain" description="Mur ligase N-terminal catalytic" evidence="11">
    <location>
        <begin position="242"/>
        <end position="306"/>
    </location>
</feature>
<comment type="function">
    <text evidence="8">Catalyzes the addition of meso-diaminopimelic acid to the nucleotide precursor UDP-N-acetylmuramoyl-L-alanyl-D-glutamate (UMAG) in the biosynthesis of bacterial cell-wall peptidoglycan.</text>
</comment>
<evidence type="ECO:0000313" key="15">
    <source>
        <dbReference type="EMBL" id="HIZ40875.1"/>
    </source>
</evidence>
<comment type="PTM">
    <text evidence="8">Carboxylation is probably crucial for Mg(2+) binding and, consequently, for the gamma-phosphate positioning of ATP.</text>
</comment>
<dbReference type="Gene3D" id="3.90.190.20">
    <property type="entry name" value="Mur ligase, C-terminal domain"/>
    <property type="match status" value="1"/>
</dbReference>
<feature type="binding site" evidence="8">
    <location>
        <begin position="371"/>
        <end position="372"/>
    </location>
    <ligand>
        <name>UDP-N-acetyl-alpha-D-muramoyl-L-alanyl-D-glutamate</name>
        <dbReference type="ChEBI" id="CHEBI:83900"/>
    </ligand>
</feature>
<keyword evidence="10" id="KW-0812">Transmembrane</keyword>
<dbReference type="EMBL" id="DXBR01000124">
    <property type="protein sequence ID" value="HIZ40875.1"/>
    <property type="molecule type" value="Genomic_DNA"/>
</dbReference>
<feature type="binding site" evidence="8">
    <location>
        <position position="675"/>
    </location>
    <ligand>
        <name>meso-2,6-diaminopimelate</name>
        <dbReference type="ChEBI" id="CHEBI:57791"/>
    </ligand>
</feature>
<dbReference type="EC" id="6.3.2.13" evidence="8"/>
<accession>A0A9D2ENX0</accession>
<dbReference type="InterPro" id="IPR004101">
    <property type="entry name" value="Mur_ligase_C"/>
</dbReference>
<feature type="binding site" evidence="8">
    <location>
        <position position="679"/>
    </location>
    <ligand>
        <name>meso-2,6-diaminopimelate</name>
        <dbReference type="ChEBI" id="CHEBI:57791"/>
    </ligand>
</feature>
<feature type="transmembrane region" description="Helical" evidence="10">
    <location>
        <begin position="97"/>
        <end position="115"/>
    </location>
</feature>
<evidence type="ECO:0000256" key="10">
    <source>
        <dbReference type="SAM" id="Phobius"/>
    </source>
</evidence>
<keyword evidence="4 8" id="KW-0133">Cell shape</keyword>
<dbReference type="GO" id="GO:0071555">
    <property type="term" value="P:cell wall organization"/>
    <property type="evidence" value="ECO:0007669"/>
    <property type="project" value="UniProtKB-KW"/>
</dbReference>
<dbReference type="PANTHER" id="PTHR23135">
    <property type="entry name" value="MUR LIGASE FAMILY MEMBER"/>
    <property type="match status" value="1"/>
</dbReference>
<evidence type="ECO:0000259" key="12">
    <source>
        <dbReference type="Pfam" id="PF02875"/>
    </source>
</evidence>
<evidence type="ECO:0000256" key="8">
    <source>
        <dbReference type="HAMAP-Rule" id="MF_00208"/>
    </source>
</evidence>
<dbReference type="Pfam" id="PF02875">
    <property type="entry name" value="Mur_ligase_C"/>
    <property type="match status" value="1"/>
</dbReference>
<dbReference type="Gene3D" id="3.40.1390.10">
    <property type="entry name" value="MurE/MurF, N-terminal domain"/>
    <property type="match status" value="1"/>
</dbReference>
<keyword evidence="8 15" id="KW-0436">Ligase</keyword>
<protein>
    <recommendedName>
        <fullName evidence="8">UDP-N-acetylmuramoyl-L-alanyl-D-glutamate--2,6-diaminopimelate ligase</fullName>
        <ecNumber evidence="8">6.3.2.13</ecNumber>
    </recommendedName>
    <alternativeName>
        <fullName evidence="8">Meso-A2pm-adding enzyme</fullName>
    </alternativeName>
    <alternativeName>
        <fullName evidence="8">Meso-diaminopimelate-adding enzyme</fullName>
    </alternativeName>
    <alternativeName>
        <fullName evidence="8">UDP-MurNAc-L-Ala-D-Glu:meso-diaminopimelate ligase</fullName>
    </alternativeName>
    <alternativeName>
        <fullName evidence="8">UDP-MurNAc-tripeptide synthetase</fullName>
    </alternativeName>
    <alternativeName>
        <fullName evidence="8">UDP-N-acetylmuramyl-tripeptide synthetase</fullName>
    </alternativeName>
</protein>
<evidence type="ECO:0000259" key="11">
    <source>
        <dbReference type="Pfam" id="PF01225"/>
    </source>
</evidence>
<dbReference type="InterPro" id="IPR006976">
    <property type="entry name" value="VanZ-like"/>
</dbReference>
<keyword evidence="3 8" id="KW-0132">Cell division</keyword>
<evidence type="ECO:0000256" key="7">
    <source>
        <dbReference type="ARBA" id="ARBA00023316"/>
    </source>
</evidence>
<sequence length="705" mass="77653">MRQVSAVRQKNNLWGRHRRLGVCLLLTGFLVLLMMILIFSFSAQDATRSSGLSGGICGQIVRAVQKLFGLDLSRAEIEQWSQWLEAPVRKLAHFTEYAVFSFVTCIHGLMLRLAFGRQGMPCQSADSSEAPHRKFGAGFATLLFKTIPFCILYAVTDEIHQYFVPGRSCRLFDVGVDSLGILFGAALFLLTVQTQKVKIWIKWIKAPEAIAGVSERMNTMKCIQLLEGLSYKCLQGDVNAEVSAVVNDSRKLAEGCMFICIKGASFDGHTFAEEAAKKGAAVLLVEDPVDVPETVTVIQVESTRYAMALVSAAWFGHPAKELTTIAVTGTKGKTTTTYMIQALLEKAGHKTGVIGTIEVVIGDKHIAVNNTTPESYDIHRYFREMVDAGCDAVVMEASSQGFKLDRTAGIEFDYGLFTNLSPDHIGPNEHKDFAEYLSCKAMLFTQCKKGFANLDDEHFEEITAKAVCPVQTFGLAEGANLRAQNITLTRDTDFLGVDFDVSGLLNGRVSCGVPGTFNVHNALGAICVALEMGADLSMINEVLKTFTVKGRVQIIPTGYDYTLIVDYAHNAVALESILKTLREYHPARLISLFGCGGNRSKLRRFEMGEVSGRLADLTIITSDNPRFEEPQAIIDDILTGIKKTDGEYISIIDRREAISYVMHHAQPGDIVILAGKGHETYQEIKGQKYHMSEEEIVQDVLDGKY</sequence>
<feature type="binding site" evidence="8">
    <location>
        <begin position="623"/>
        <end position="626"/>
    </location>
    <ligand>
        <name>meso-2,6-diaminopimelate</name>
        <dbReference type="ChEBI" id="CHEBI:57791"/>
    </ligand>
</feature>
<reference evidence="15" key="2">
    <citation type="submission" date="2021-04" db="EMBL/GenBank/DDBJ databases">
        <authorList>
            <person name="Gilroy R."/>
        </authorList>
    </citation>
    <scope>NUCLEOTIDE SEQUENCE</scope>
    <source>
        <strain evidence="15">CHK179-28034</strain>
    </source>
</reference>
<dbReference type="NCBIfam" id="TIGR01085">
    <property type="entry name" value="murE"/>
    <property type="match status" value="1"/>
</dbReference>
<evidence type="ECO:0000256" key="9">
    <source>
        <dbReference type="RuleBase" id="RU004135"/>
    </source>
</evidence>
<dbReference type="AlphaFoldDB" id="A0A9D2ENX0"/>